<evidence type="ECO:0000256" key="10">
    <source>
        <dbReference type="ARBA" id="ARBA00023049"/>
    </source>
</evidence>
<comment type="caution">
    <text evidence="16">The sequence shown here is derived from an EMBL/GenBank/DDBJ whole genome shotgun (WGS) entry which is preliminary data.</text>
</comment>
<feature type="transmembrane region" description="Helical" evidence="14">
    <location>
        <begin position="227"/>
        <end position="250"/>
    </location>
</feature>
<gene>
    <name evidence="16" type="ORF">GCM10017771_86230</name>
</gene>
<sequence>MIGMNPSMDDRRILAEMERHLARDDPELVSLMDALNDQFSHNQDDADGRDDDAARHSRRRKAAVVLIIALAALILTAIVTSPLPTTRPDRRRASLWPHPSIRGVGTPVRGTLPVGGPHRPQEMVMNGSVRMGRLLGVPLRLHWTVPLLVVLFGYSLGSRTLPAGVPDQSNAAYTVAGLAGALLLLGSLLAHEAAHAIAARRKGIPVQSITLWALGGMTEMGKPRAAGAAFLVAVSGPLASLAVGGAALGAGVGLDALSGWEVPAAVLVWLGWVNCVLAMFNLLPAAPLDGGRVVQALMWWRTGDRDRAERAAARSGQVLGMLLIAVGWISVLYGVWSGLWLAVIGFFVLIVANAERQHARMAPALRGVRAADAMSSPVEACQDWLTVERCIADVVVRTRHTVLPLIDFDGRPSGLLNLARLARVPAQQRETLRVRDVATPLPQNATCAPDDLLEDVLEKLSSGIGIRILVIDGQRLVGIITARDISRIVQRHALRGTESR</sequence>
<name>A0A918ZQA7_9ACTN</name>
<evidence type="ECO:0000256" key="9">
    <source>
        <dbReference type="ARBA" id="ARBA00022989"/>
    </source>
</evidence>
<evidence type="ECO:0000313" key="17">
    <source>
        <dbReference type="Proteomes" id="UP000603227"/>
    </source>
</evidence>
<comment type="cofactor">
    <cofactor evidence="1">
        <name>Zn(2+)</name>
        <dbReference type="ChEBI" id="CHEBI:29105"/>
    </cofactor>
</comment>
<evidence type="ECO:0000313" key="16">
    <source>
        <dbReference type="EMBL" id="GHE62944.1"/>
    </source>
</evidence>
<dbReference type="GO" id="GO:0016020">
    <property type="term" value="C:membrane"/>
    <property type="evidence" value="ECO:0007669"/>
    <property type="project" value="UniProtKB-SubCell"/>
</dbReference>
<evidence type="ECO:0000256" key="8">
    <source>
        <dbReference type="ARBA" id="ARBA00022833"/>
    </source>
</evidence>
<dbReference type="SMART" id="SM00116">
    <property type="entry name" value="CBS"/>
    <property type="match status" value="2"/>
</dbReference>
<evidence type="ECO:0000259" key="15">
    <source>
        <dbReference type="PROSITE" id="PS51371"/>
    </source>
</evidence>
<evidence type="ECO:0000256" key="11">
    <source>
        <dbReference type="ARBA" id="ARBA00023136"/>
    </source>
</evidence>
<comment type="subcellular location">
    <subcellularLocation>
        <location evidence="2">Membrane</location>
        <topology evidence="2">Multi-pass membrane protein</topology>
    </subcellularLocation>
</comment>
<feature type="domain" description="CBS" evidence="15">
    <location>
        <begin position="438"/>
        <end position="499"/>
    </location>
</feature>
<keyword evidence="7" id="KW-0378">Hydrolase</keyword>
<feature type="transmembrane region" description="Helical" evidence="14">
    <location>
        <begin position="134"/>
        <end position="156"/>
    </location>
</feature>
<dbReference type="Pfam" id="PF00571">
    <property type="entry name" value="CBS"/>
    <property type="match status" value="1"/>
</dbReference>
<keyword evidence="10" id="KW-0482">Metalloprotease</keyword>
<dbReference type="InterPro" id="IPR000644">
    <property type="entry name" value="CBS_dom"/>
</dbReference>
<keyword evidence="9 14" id="KW-1133">Transmembrane helix</keyword>
<dbReference type="GO" id="GO:0046872">
    <property type="term" value="F:metal ion binding"/>
    <property type="evidence" value="ECO:0007669"/>
    <property type="project" value="UniProtKB-KW"/>
</dbReference>
<dbReference type="PANTHER" id="PTHR39188">
    <property type="entry name" value="MEMBRANE-ASSOCIATED ZINC METALLOPROTEASE M50B"/>
    <property type="match status" value="1"/>
</dbReference>
<dbReference type="PROSITE" id="PS51371">
    <property type="entry name" value="CBS"/>
    <property type="match status" value="1"/>
</dbReference>
<feature type="transmembrane region" description="Helical" evidence="14">
    <location>
        <begin position="262"/>
        <end position="283"/>
    </location>
</feature>
<evidence type="ECO:0000256" key="4">
    <source>
        <dbReference type="ARBA" id="ARBA00022670"/>
    </source>
</evidence>
<evidence type="ECO:0000256" key="3">
    <source>
        <dbReference type="ARBA" id="ARBA00007931"/>
    </source>
</evidence>
<keyword evidence="11 14" id="KW-0472">Membrane</keyword>
<keyword evidence="5 14" id="KW-0812">Transmembrane</keyword>
<keyword evidence="8" id="KW-0862">Zinc</keyword>
<comment type="similarity">
    <text evidence="3">Belongs to the peptidase M50B family.</text>
</comment>
<keyword evidence="6" id="KW-0479">Metal-binding</keyword>
<dbReference type="InterPro" id="IPR046342">
    <property type="entry name" value="CBS_dom_sf"/>
</dbReference>
<dbReference type="Gene3D" id="3.10.580.10">
    <property type="entry name" value="CBS-domain"/>
    <property type="match status" value="1"/>
</dbReference>
<dbReference type="InterPro" id="IPR021401">
    <property type="entry name" value="DUF3040"/>
</dbReference>
<dbReference type="Pfam" id="PF11239">
    <property type="entry name" value="DUF3040"/>
    <property type="match status" value="1"/>
</dbReference>
<dbReference type="InterPro" id="IPR008915">
    <property type="entry name" value="Peptidase_M50"/>
</dbReference>
<dbReference type="SUPFAM" id="SSF54631">
    <property type="entry name" value="CBS-domain pair"/>
    <property type="match status" value="1"/>
</dbReference>
<evidence type="ECO:0000256" key="1">
    <source>
        <dbReference type="ARBA" id="ARBA00001947"/>
    </source>
</evidence>
<dbReference type="EMBL" id="BNAT01000056">
    <property type="protein sequence ID" value="GHE62944.1"/>
    <property type="molecule type" value="Genomic_DNA"/>
</dbReference>
<keyword evidence="4" id="KW-0645">Protease</keyword>
<feature type="transmembrane region" description="Helical" evidence="14">
    <location>
        <begin position="171"/>
        <end position="191"/>
    </location>
</feature>
<accession>A0A918ZQA7</accession>
<reference evidence="16" key="2">
    <citation type="submission" date="2020-09" db="EMBL/GenBank/DDBJ databases">
        <authorList>
            <person name="Sun Q."/>
            <person name="Zhou Y."/>
        </authorList>
    </citation>
    <scope>NUCLEOTIDE SEQUENCE</scope>
    <source>
        <strain evidence="16">CGMCC 4.7403</strain>
    </source>
</reference>
<evidence type="ECO:0000256" key="6">
    <source>
        <dbReference type="ARBA" id="ARBA00022723"/>
    </source>
</evidence>
<dbReference type="Pfam" id="PF02163">
    <property type="entry name" value="Peptidase_M50"/>
    <property type="match status" value="2"/>
</dbReference>
<protein>
    <recommendedName>
        <fullName evidence="15">CBS domain-containing protein</fullName>
    </recommendedName>
</protein>
<evidence type="ECO:0000256" key="5">
    <source>
        <dbReference type="ARBA" id="ARBA00022692"/>
    </source>
</evidence>
<keyword evidence="12" id="KW-0129">CBS domain</keyword>
<evidence type="ECO:0000256" key="2">
    <source>
        <dbReference type="ARBA" id="ARBA00004141"/>
    </source>
</evidence>
<dbReference type="GO" id="GO:0008237">
    <property type="term" value="F:metallopeptidase activity"/>
    <property type="evidence" value="ECO:0007669"/>
    <property type="project" value="UniProtKB-KW"/>
</dbReference>
<evidence type="ECO:0000256" key="12">
    <source>
        <dbReference type="PROSITE-ProRule" id="PRU00703"/>
    </source>
</evidence>
<dbReference type="AlphaFoldDB" id="A0A918ZQA7"/>
<dbReference type="Proteomes" id="UP000603227">
    <property type="component" value="Unassembled WGS sequence"/>
</dbReference>
<feature type="transmembrane region" description="Helical" evidence="14">
    <location>
        <begin position="62"/>
        <end position="83"/>
    </location>
</feature>
<dbReference type="GO" id="GO:0006508">
    <property type="term" value="P:proteolysis"/>
    <property type="evidence" value="ECO:0007669"/>
    <property type="project" value="UniProtKB-KW"/>
</dbReference>
<keyword evidence="17" id="KW-1185">Reference proteome</keyword>
<evidence type="ECO:0000256" key="14">
    <source>
        <dbReference type="SAM" id="Phobius"/>
    </source>
</evidence>
<evidence type="ECO:0000256" key="13">
    <source>
        <dbReference type="SAM" id="MobiDB-lite"/>
    </source>
</evidence>
<dbReference type="PANTHER" id="PTHR39188:SF3">
    <property type="entry name" value="STAGE IV SPORULATION PROTEIN FB"/>
    <property type="match status" value="1"/>
</dbReference>
<feature type="region of interest" description="Disordered" evidence="13">
    <location>
        <begin position="85"/>
        <end position="119"/>
    </location>
</feature>
<feature type="transmembrane region" description="Helical" evidence="14">
    <location>
        <begin position="311"/>
        <end position="329"/>
    </location>
</feature>
<proteinExistence type="inferred from homology"/>
<evidence type="ECO:0000256" key="7">
    <source>
        <dbReference type="ARBA" id="ARBA00022801"/>
    </source>
</evidence>
<organism evidence="16 17">
    <name type="scientific">Streptomyces capitiformicae</name>
    <dbReference type="NCBI Taxonomy" id="2014920"/>
    <lineage>
        <taxon>Bacteria</taxon>
        <taxon>Bacillati</taxon>
        <taxon>Actinomycetota</taxon>
        <taxon>Actinomycetes</taxon>
        <taxon>Kitasatosporales</taxon>
        <taxon>Streptomycetaceae</taxon>
        <taxon>Streptomyces</taxon>
    </lineage>
</organism>
<reference evidence="16" key="1">
    <citation type="journal article" date="2014" name="Int. J. Syst. Evol. Microbiol.">
        <title>Complete genome sequence of Corynebacterium casei LMG S-19264T (=DSM 44701T), isolated from a smear-ripened cheese.</title>
        <authorList>
            <consortium name="US DOE Joint Genome Institute (JGI-PGF)"/>
            <person name="Walter F."/>
            <person name="Albersmeier A."/>
            <person name="Kalinowski J."/>
            <person name="Ruckert C."/>
        </authorList>
    </citation>
    <scope>NUCLEOTIDE SEQUENCE</scope>
    <source>
        <strain evidence="16">CGMCC 4.7403</strain>
    </source>
</reference>